<feature type="signal peptide" evidence="1">
    <location>
        <begin position="1"/>
        <end position="22"/>
    </location>
</feature>
<accession>X5DLE2</accession>
<dbReference type="EMBL" id="CP007451">
    <property type="protein sequence ID" value="AHW62069.1"/>
    <property type="molecule type" value="Genomic_DNA"/>
</dbReference>
<dbReference type="SUPFAM" id="SSF53474">
    <property type="entry name" value="alpha/beta-Hydrolases"/>
    <property type="match status" value="1"/>
</dbReference>
<organism evidence="4 6">
    <name type="scientific">Draconibacterium orientale</name>
    <dbReference type="NCBI Taxonomy" id="1168034"/>
    <lineage>
        <taxon>Bacteria</taxon>
        <taxon>Pseudomonadati</taxon>
        <taxon>Bacteroidota</taxon>
        <taxon>Bacteroidia</taxon>
        <taxon>Marinilabiliales</taxon>
        <taxon>Prolixibacteraceae</taxon>
        <taxon>Draconibacterium</taxon>
    </lineage>
</organism>
<proteinExistence type="predicted"/>
<protein>
    <submittedName>
        <fullName evidence="4">Prolyl oligopeptidase family protein</fullName>
    </submittedName>
</protein>
<feature type="domain" description="Peptidase S9 prolyl oligopeptidase catalytic" evidence="2">
    <location>
        <begin position="133"/>
        <end position="222"/>
    </location>
</feature>
<dbReference type="HOGENOM" id="CLU_039051_1_0_10"/>
<dbReference type="Gene3D" id="1.10.260.160">
    <property type="match status" value="1"/>
</dbReference>
<reference evidence="4 6" key="2">
    <citation type="submission" date="2016-10" db="EMBL/GenBank/DDBJ databases">
        <authorList>
            <person name="de Groot N.N."/>
        </authorList>
    </citation>
    <scope>NUCLEOTIDE SEQUENCE [LARGE SCALE GENOMIC DNA]</scope>
    <source>
        <strain evidence="4 6">DSM 25947</strain>
    </source>
</reference>
<dbReference type="InterPro" id="IPR001375">
    <property type="entry name" value="Peptidase_S9_cat"/>
</dbReference>
<dbReference type="GO" id="GO:0006508">
    <property type="term" value="P:proteolysis"/>
    <property type="evidence" value="ECO:0007669"/>
    <property type="project" value="InterPro"/>
</dbReference>
<sequence>MNKKLFPLYFLLIVVAFMSCNEMDDVTPVTPANNYLVDAEFQSRISKTVIDLTIAAASADYEDLAEIKDHIQTGVEVYKISYKTTFNGNPVVASGIVALPDVAGQYAVLSYQNGTNTEHSKAPSVDSENQLFNMLKMMSSTGFIIALPDYLGFGEADDMFHPYLHRQSTVQTVTDMLAAVREFIDQKEDISLNNDLYLAGYSQGGWATMQVQQAIEANTAFSYHLKASACSAGPYNLVTLNEYIVGLAEYPQPYFLAYIFSSYLKLGGEIPVNTIFQEPYADKIENMFDGQTSGEKLNAALTTTVSDLFTPEYLSGWNTETTYAPVFEMLQENSVPDFVPTVPTKLFYGTADTYVPPLVSEEKYDEFIAAGASTNLVQKVPLDGLNHVEGIFPSGLASILWFLEMKN</sequence>
<dbReference type="InterPro" id="IPR029058">
    <property type="entry name" value="AB_hydrolase_fold"/>
</dbReference>
<reference evidence="3 5" key="1">
    <citation type="submission" date="2014-03" db="EMBL/GenBank/DDBJ databases">
        <title>Complete genome sequence of a deeply braunched marine Bacteroidia bacterium Draconibacterium orientale type strain FH5T.</title>
        <authorList>
            <person name="Li X."/>
            <person name="Wang X."/>
            <person name="Xie Z."/>
            <person name="Du Z."/>
            <person name="Chen G."/>
        </authorList>
    </citation>
    <scope>NUCLEOTIDE SEQUENCE [LARGE SCALE GENOMIC DNA]</scope>
    <source>
        <strain evidence="3 5">FH5</strain>
    </source>
</reference>
<dbReference type="PROSITE" id="PS51257">
    <property type="entry name" value="PROKAR_LIPOPROTEIN"/>
    <property type="match status" value="1"/>
</dbReference>
<dbReference type="Proteomes" id="UP000023772">
    <property type="component" value="Chromosome"/>
</dbReference>
<dbReference type="PANTHER" id="PTHR34853:SF1">
    <property type="entry name" value="LIPASE 5"/>
    <property type="match status" value="1"/>
</dbReference>
<keyword evidence="1" id="KW-0732">Signal</keyword>
<dbReference type="PANTHER" id="PTHR34853">
    <property type="match status" value="1"/>
</dbReference>
<dbReference type="Pfam" id="PF00326">
    <property type="entry name" value="Peptidase_S9"/>
    <property type="match status" value="1"/>
</dbReference>
<dbReference type="Gene3D" id="3.40.50.1820">
    <property type="entry name" value="alpha/beta hydrolase"/>
    <property type="match status" value="1"/>
</dbReference>
<evidence type="ECO:0000313" key="5">
    <source>
        <dbReference type="Proteomes" id="UP000023772"/>
    </source>
</evidence>
<dbReference type="OrthoDB" id="9798122at2"/>
<dbReference type="GO" id="GO:0004806">
    <property type="term" value="F:triacylglycerol lipase activity"/>
    <property type="evidence" value="ECO:0007669"/>
    <property type="project" value="InterPro"/>
</dbReference>
<dbReference type="AlphaFoldDB" id="X5DLE2"/>
<dbReference type="EMBL" id="FOHT01000033">
    <property type="protein sequence ID" value="SET98898.1"/>
    <property type="molecule type" value="Genomic_DNA"/>
</dbReference>
<dbReference type="GO" id="GO:0008236">
    <property type="term" value="F:serine-type peptidase activity"/>
    <property type="evidence" value="ECO:0007669"/>
    <property type="project" value="InterPro"/>
</dbReference>
<dbReference type="InterPro" id="IPR005152">
    <property type="entry name" value="Lipase_secreted"/>
</dbReference>
<dbReference type="RefSeq" id="WP_038559814.1">
    <property type="nucleotide sequence ID" value="NZ_FOHT01000033.1"/>
</dbReference>
<dbReference type="KEGG" id="dori:FH5T_14425"/>
<dbReference type="Proteomes" id="UP000181981">
    <property type="component" value="Unassembled WGS sequence"/>
</dbReference>
<evidence type="ECO:0000313" key="4">
    <source>
        <dbReference type="EMBL" id="SET98898.1"/>
    </source>
</evidence>
<evidence type="ECO:0000256" key="1">
    <source>
        <dbReference type="SAM" id="SignalP"/>
    </source>
</evidence>
<evidence type="ECO:0000259" key="2">
    <source>
        <dbReference type="Pfam" id="PF00326"/>
    </source>
</evidence>
<feature type="chain" id="PRO_5010515144" evidence="1">
    <location>
        <begin position="23"/>
        <end position="407"/>
    </location>
</feature>
<gene>
    <name evidence="3" type="ORF">FH5T_14425</name>
    <name evidence="4" type="ORF">SAMN05444285_13360</name>
</gene>
<keyword evidence="5" id="KW-1185">Reference proteome</keyword>
<evidence type="ECO:0000313" key="6">
    <source>
        <dbReference type="Proteomes" id="UP000181981"/>
    </source>
</evidence>
<evidence type="ECO:0000313" key="3">
    <source>
        <dbReference type="EMBL" id="AHW62069.1"/>
    </source>
</evidence>
<dbReference type="GO" id="GO:0016042">
    <property type="term" value="P:lipid catabolic process"/>
    <property type="evidence" value="ECO:0007669"/>
    <property type="project" value="InterPro"/>
</dbReference>
<name>X5DLE2_9BACT</name>
<dbReference type="STRING" id="1168034.FH5T_14425"/>
<dbReference type="eggNOG" id="COG1506">
    <property type="taxonomic scope" value="Bacteria"/>
</dbReference>
<dbReference type="PIRSF" id="PIRSF029171">
    <property type="entry name" value="Esterase_LipA"/>
    <property type="match status" value="1"/>
</dbReference>